<evidence type="ECO:0000313" key="9">
    <source>
        <dbReference type="Proteomes" id="UP000029079"/>
    </source>
</evidence>
<keyword evidence="6" id="KW-0131">Cell cycle</keyword>
<dbReference type="GO" id="GO:0005737">
    <property type="term" value="C:cytoplasm"/>
    <property type="evidence" value="ECO:0007669"/>
    <property type="project" value="UniProtKB-SubCell"/>
</dbReference>
<name>A0A075U534_9LACO</name>
<dbReference type="GO" id="GO:0051301">
    <property type="term" value="P:cell division"/>
    <property type="evidence" value="ECO:0007669"/>
    <property type="project" value="UniProtKB-KW"/>
</dbReference>
<dbReference type="PANTHER" id="PTHR35794">
    <property type="entry name" value="CELL DIVISION PROTEIN DIVIVA"/>
    <property type="match status" value="1"/>
</dbReference>
<dbReference type="InterPro" id="IPR019933">
    <property type="entry name" value="DivIVA_domain"/>
</dbReference>
<evidence type="ECO:0000256" key="7">
    <source>
        <dbReference type="SAM" id="Coils"/>
    </source>
</evidence>
<dbReference type="KEGG" id="wct:WS74_0308"/>
<protein>
    <submittedName>
        <fullName evidence="8">DivIVA domain protein</fullName>
    </submittedName>
</protein>
<keyword evidence="3" id="KW-0963">Cytoplasm</keyword>
<evidence type="ECO:0000313" key="8">
    <source>
        <dbReference type="EMBL" id="AIM62560.1"/>
    </source>
</evidence>
<evidence type="ECO:0000256" key="5">
    <source>
        <dbReference type="ARBA" id="ARBA00023054"/>
    </source>
</evidence>
<evidence type="ECO:0000256" key="6">
    <source>
        <dbReference type="ARBA" id="ARBA00023306"/>
    </source>
</evidence>
<gene>
    <name evidence="8" type="ORF">WS74_0308</name>
</gene>
<feature type="coiled-coil region" evidence="7">
    <location>
        <begin position="22"/>
        <end position="135"/>
    </location>
</feature>
<organism evidence="8 9">
    <name type="scientific">Weissella ceti</name>
    <dbReference type="NCBI Taxonomy" id="759620"/>
    <lineage>
        <taxon>Bacteria</taxon>
        <taxon>Bacillati</taxon>
        <taxon>Bacillota</taxon>
        <taxon>Bacilli</taxon>
        <taxon>Lactobacillales</taxon>
        <taxon>Lactobacillaceae</taxon>
        <taxon>Weissella</taxon>
    </lineage>
</organism>
<evidence type="ECO:0000256" key="4">
    <source>
        <dbReference type="ARBA" id="ARBA00022618"/>
    </source>
</evidence>
<dbReference type="Pfam" id="PF05103">
    <property type="entry name" value="DivIVA"/>
    <property type="match status" value="1"/>
</dbReference>
<dbReference type="Gene3D" id="6.10.250.660">
    <property type="match status" value="1"/>
</dbReference>
<dbReference type="RefSeq" id="WP_009495839.1">
    <property type="nucleotide sequence ID" value="NZ_CP009223.1"/>
</dbReference>
<comment type="similarity">
    <text evidence="2">Belongs to the DivIVA family.</text>
</comment>
<accession>A0A075U534</accession>
<proteinExistence type="inferred from homology"/>
<evidence type="ECO:0000256" key="2">
    <source>
        <dbReference type="ARBA" id="ARBA00009008"/>
    </source>
</evidence>
<dbReference type="InterPro" id="IPR007793">
    <property type="entry name" value="DivIVA_fam"/>
</dbReference>
<keyword evidence="9" id="KW-1185">Reference proteome</keyword>
<sequence>MITPQEIHAKQFTERSNKWYDKSEVTDFLDQLAIQLEEMQQENNNLRTRVSDADQNYAQVEEMKQSVNSSILIAQEAAERLKRQTEAEAEATLQQAQIEAQKIVMEANVKANALLTESQASNEELVKHHDGLENEMAAFKVHVSSLMANVQEMLSSKDWAEFQTKGRHASIAIVPEEVETPVYEAEATVVAEPVAVPVEEDQTETMVIFPDLEENQENFLNKD</sequence>
<dbReference type="NCBIfam" id="TIGR03544">
    <property type="entry name" value="DivI1A_domain"/>
    <property type="match status" value="1"/>
</dbReference>
<dbReference type="PANTHER" id="PTHR35794:SF2">
    <property type="entry name" value="CELL DIVISION PROTEIN DIVIVA"/>
    <property type="match status" value="1"/>
</dbReference>
<dbReference type="EMBL" id="CP009223">
    <property type="protein sequence ID" value="AIM62560.1"/>
    <property type="molecule type" value="Genomic_DNA"/>
</dbReference>
<reference evidence="8 9" key="1">
    <citation type="journal article" date="2014" name="Genome Announc.">
        <title>Complete Genome Sequences of Fish Pathogenic Weissella ceti Strains WS74 and WS105.</title>
        <authorList>
            <person name="Figueiredo H.C."/>
            <person name="Leal C.A."/>
            <person name="Dorella F.A."/>
            <person name="Carvalho A.F."/>
            <person name="Soares S.C."/>
            <person name="Pereira F.L."/>
            <person name="Azevedo V.A."/>
        </authorList>
    </citation>
    <scope>NUCLEOTIDE SEQUENCE [LARGE SCALE GENOMIC DNA]</scope>
    <source>
        <strain evidence="8 9">WS74</strain>
    </source>
</reference>
<evidence type="ECO:0000256" key="1">
    <source>
        <dbReference type="ARBA" id="ARBA00004496"/>
    </source>
</evidence>
<keyword evidence="4" id="KW-0132">Cell division</keyword>
<evidence type="ECO:0000256" key="3">
    <source>
        <dbReference type="ARBA" id="ARBA00022490"/>
    </source>
</evidence>
<dbReference type="STRING" id="759620.WS105_0306"/>
<keyword evidence="5 7" id="KW-0175">Coiled coil</keyword>
<dbReference type="Proteomes" id="UP000029079">
    <property type="component" value="Chromosome"/>
</dbReference>
<dbReference type="KEGG" id="wce:WS08_0308"/>
<comment type="subcellular location">
    <subcellularLocation>
        <location evidence="1">Cytoplasm</location>
    </subcellularLocation>
</comment>
<dbReference type="OrthoDB" id="9815492at2"/>
<dbReference type="AlphaFoldDB" id="A0A075U534"/>
<reference evidence="9" key="2">
    <citation type="submission" date="2014-08" db="EMBL/GenBank/DDBJ databases">
        <title>Complete genome of Weissella ceti strain WS74 isolated from diseased rainbow trout in Brazil.</title>
        <authorList>
            <person name="Figueiredo H.C.P."/>
            <person name="Leal C.A.G."/>
            <person name="Pereira F.L."/>
            <person name="Soares S.C."/>
            <person name="Dorella F.A."/>
            <person name="Carvalho A.F."/>
            <person name="Azevedo V.A.C."/>
        </authorList>
    </citation>
    <scope>NUCLEOTIDE SEQUENCE [LARGE SCALE GENOMIC DNA]</scope>
    <source>
        <strain evidence="9">WS74</strain>
    </source>
</reference>